<gene>
    <name evidence="2" type="ORF">C361_01932</name>
</gene>
<accession>A0A854QK36</accession>
<comment type="caution">
    <text evidence="2">The sequence shown here is derived from an EMBL/GenBank/DDBJ whole genome shotgun (WGS) entry which is preliminary data.</text>
</comment>
<proteinExistence type="predicted"/>
<protein>
    <submittedName>
        <fullName evidence="2">Uncharacterized protein</fullName>
    </submittedName>
</protein>
<dbReference type="AlphaFoldDB" id="A0A854QK36"/>
<feature type="region of interest" description="Disordered" evidence="1">
    <location>
        <begin position="1"/>
        <end position="28"/>
    </location>
</feature>
<evidence type="ECO:0000313" key="2">
    <source>
        <dbReference type="EMBL" id="OXG25972.1"/>
    </source>
</evidence>
<name>A0A854QK36_CRYNE</name>
<evidence type="ECO:0000256" key="1">
    <source>
        <dbReference type="SAM" id="MobiDB-lite"/>
    </source>
</evidence>
<sequence length="28" mass="3193">MHVTKMGQRLTSYTCRPPQPRDAPGHRA</sequence>
<evidence type="ECO:0000313" key="3">
    <source>
        <dbReference type="Proteomes" id="UP000199727"/>
    </source>
</evidence>
<reference evidence="2 3" key="1">
    <citation type="submission" date="2017-06" db="EMBL/GenBank/DDBJ databases">
        <title>Global population genomics of the pathogenic fungus Cryptococcus neoformans var. grubii.</title>
        <authorList>
            <person name="Cuomo C."/>
            <person name="Litvintseva A."/>
            <person name="Chen Y."/>
            <person name="Young S."/>
            <person name="Zeng Q."/>
            <person name="Chapman S."/>
            <person name="Gujja S."/>
            <person name="Saif S."/>
            <person name="Birren B."/>
        </authorList>
    </citation>
    <scope>NUCLEOTIDE SEQUENCE [LARGE SCALE GENOMIC DNA]</scope>
    <source>
        <strain evidence="2 3">Tu259-1</strain>
    </source>
</reference>
<dbReference type="EMBL" id="AMKT01000027">
    <property type="protein sequence ID" value="OXG25972.1"/>
    <property type="molecule type" value="Genomic_DNA"/>
</dbReference>
<organism evidence="2 3">
    <name type="scientific">Cryptococcus neoformans Tu259-1</name>
    <dbReference type="NCBI Taxonomy" id="1230072"/>
    <lineage>
        <taxon>Eukaryota</taxon>
        <taxon>Fungi</taxon>
        <taxon>Dikarya</taxon>
        <taxon>Basidiomycota</taxon>
        <taxon>Agaricomycotina</taxon>
        <taxon>Tremellomycetes</taxon>
        <taxon>Tremellales</taxon>
        <taxon>Cryptococcaceae</taxon>
        <taxon>Cryptococcus</taxon>
        <taxon>Cryptococcus neoformans species complex</taxon>
    </lineage>
</organism>
<dbReference type="Proteomes" id="UP000199727">
    <property type="component" value="Unassembled WGS sequence"/>
</dbReference>